<dbReference type="Gene3D" id="1.20.120.160">
    <property type="entry name" value="HPT domain"/>
    <property type="match status" value="1"/>
</dbReference>
<dbReference type="EMBL" id="DXGF01000013">
    <property type="protein sequence ID" value="HIW82825.1"/>
    <property type="molecule type" value="Genomic_DNA"/>
</dbReference>
<comment type="caution">
    <text evidence="3">The sequence shown here is derived from an EMBL/GenBank/DDBJ whole genome shotgun (WGS) entry which is preliminary data.</text>
</comment>
<dbReference type="AlphaFoldDB" id="A0A9D1R8B9"/>
<dbReference type="SUPFAM" id="SSF47226">
    <property type="entry name" value="Histidine-containing phosphotransfer domain, HPT domain"/>
    <property type="match status" value="1"/>
</dbReference>
<name>A0A9D1R8B9_9FIRM</name>
<dbReference type="Proteomes" id="UP000824263">
    <property type="component" value="Unassembled WGS sequence"/>
</dbReference>
<dbReference type="InterPro" id="IPR008207">
    <property type="entry name" value="Sig_transdc_His_kin_Hpt_dom"/>
</dbReference>
<reference evidence="3" key="2">
    <citation type="submission" date="2021-04" db="EMBL/GenBank/DDBJ databases">
        <authorList>
            <person name="Gilroy R."/>
        </authorList>
    </citation>
    <scope>NUCLEOTIDE SEQUENCE</scope>
    <source>
        <strain evidence="3">ChiSxjej1B13-11762</strain>
    </source>
</reference>
<feature type="domain" description="HPt" evidence="2">
    <location>
        <begin position="24"/>
        <end position="117"/>
    </location>
</feature>
<feature type="modified residue" description="Phosphohistidine" evidence="1">
    <location>
        <position position="63"/>
    </location>
</feature>
<dbReference type="Pfam" id="PF01627">
    <property type="entry name" value="Hpt"/>
    <property type="match status" value="1"/>
</dbReference>
<dbReference type="PROSITE" id="PS50894">
    <property type="entry name" value="HPT"/>
    <property type="match status" value="1"/>
</dbReference>
<evidence type="ECO:0000259" key="2">
    <source>
        <dbReference type="PROSITE" id="PS50894"/>
    </source>
</evidence>
<organism evidence="3 4">
    <name type="scientific">Candidatus Dorea gallistercoris</name>
    <dbReference type="NCBI Taxonomy" id="2838542"/>
    <lineage>
        <taxon>Bacteria</taxon>
        <taxon>Bacillati</taxon>
        <taxon>Bacillota</taxon>
        <taxon>Clostridia</taxon>
        <taxon>Lachnospirales</taxon>
        <taxon>Lachnospiraceae</taxon>
        <taxon>Dorea</taxon>
    </lineage>
</organism>
<dbReference type="GO" id="GO:0000160">
    <property type="term" value="P:phosphorelay signal transduction system"/>
    <property type="evidence" value="ECO:0007669"/>
    <property type="project" value="InterPro"/>
</dbReference>
<keyword evidence="1" id="KW-0597">Phosphoprotein</keyword>
<proteinExistence type="predicted"/>
<gene>
    <name evidence="3" type="ORF">H9873_00650</name>
</gene>
<dbReference type="InterPro" id="IPR036641">
    <property type="entry name" value="HPT_dom_sf"/>
</dbReference>
<reference evidence="3" key="1">
    <citation type="journal article" date="2021" name="PeerJ">
        <title>Extensive microbial diversity within the chicken gut microbiome revealed by metagenomics and culture.</title>
        <authorList>
            <person name="Gilroy R."/>
            <person name="Ravi A."/>
            <person name="Getino M."/>
            <person name="Pursley I."/>
            <person name="Horton D.L."/>
            <person name="Alikhan N.F."/>
            <person name="Baker D."/>
            <person name="Gharbi K."/>
            <person name="Hall N."/>
            <person name="Watson M."/>
            <person name="Adriaenssens E.M."/>
            <person name="Foster-Nyarko E."/>
            <person name="Jarju S."/>
            <person name="Secka A."/>
            <person name="Antonio M."/>
            <person name="Oren A."/>
            <person name="Chaudhuri R.R."/>
            <person name="La Ragione R."/>
            <person name="Hildebrand F."/>
            <person name="Pallen M.J."/>
        </authorList>
    </citation>
    <scope>NUCLEOTIDE SEQUENCE</scope>
    <source>
        <strain evidence="3">ChiSxjej1B13-11762</strain>
    </source>
</reference>
<evidence type="ECO:0000313" key="3">
    <source>
        <dbReference type="EMBL" id="HIW82825.1"/>
    </source>
</evidence>
<evidence type="ECO:0000256" key="1">
    <source>
        <dbReference type="PROSITE-ProRule" id="PRU00110"/>
    </source>
</evidence>
<accession>A0A9D1R8B9</accession>
<protein>
    <submittedName>
        <fullName evidence="3">Hpt domain-containing protein</fullName>
    </submittedName>
</protein>
<sequence length="120" mass="13580">MEEQMRRELEQAEVDVEGALSRCMGNESLYIRLLSRFTKDRNFEELAEGMMGKDTEKAFRAAHTLKGICGNLGFDGLLPCVERLTEAFRQGELSEAERIFPEAEEKYAVLTAAIRRIGSC</sequence>
<evidence type="ECO:0000313" key="4">
    <source>
        <dbReference type="Proteomes" id="UP000824263"/>
    </source>
</evidence>